<name>A0ABQ8KFD2_9APHY</name>
<gene>
    <name evidence="2" type="ORF">C8Q71DRAFT_72127</name>
</gene>
<dbReference type="Proteomes" id="UP000814176">
    <property type="component" value="Unassembled WGS sequence"/>
</dbReference>
<feature type="signal peptide" evidence="1">
    <location>
        <begin position="1"/>
        <end position="22"/>
    </location>
</feature>
<comment type="caution">
    <text evidence="2">The sequence shown here is derived from an EMBL/GenBank/DDBJ whole genome shotgun (WGS) entry which is preliminary data.</text>
</comment>
<keyword evidence="1" id="KW-0732">Signal</keyword>
<accession>A0ABQ8KFD2</accession>
<feature type="chain" id="PRO_5045199476" evidence="1">
    <location>
        <begin position="23"/>
        <end position="90"/>
    </location>
</feature>
<reference evidence="2 3" key="1">
    <citation type="journal article" date="2021" name="Environ. Microbiol.">
        <title>Gene family expansions and transcriptome signatures uncover fungal adaptations to wood decay.</title>
        <authorList>
            <person name="Hage H."/>
            <person name="Miyauchi S."/>
            <person name="Viragh M."/>
            <person name="Drula E."/>
            <person name="Min B."/>
            <person name="Chaduli D."/>
            <person name="Navarro D."/>
            <person name="Favel A."/>
            <person name="Norest M."/>
            <person name="Lesage-Meessen L."/>
            <person name="Balint B."/>
            <person name="Merenyi Z."/>
            <person name="de Eugenio L."/>
            <person name="Morin E."/>
            <person name="Martinez A.T."/>
            <person name="Baldrian P."/>
            <person name="Stursova M."/>
            <person name="Martinez M.J."/>
            <person name="Novotny C."/>
            <person name="Magnuson J.K."/>
            <person name="Spatafora J.W."/>
            <person name="Maurice S."/>
            <person name="Pangilinan J."/>
            <person name="Andreopoulos W."/>
            <person name="LaButti K."/>
            <person name="Hundley H."/>
            <person name="Na H."/>
            <person name="Kuo A."/>
            <person name="Barry K."/>
            <person name="Lipzen A."/>
            <person name="Henrissat B."/>
            <person name="Riley R."/>
            <person name="Ahrendt S."/>
            <person name="Nagy L.G."/>
            <person name="Grigoriev I.V."/>
            <person name="Martin F."/>
            <person name="Rosso M.N."/>
        </authorList>
    </citation>
    <scope>NUCLEOTIDE SEQUENCE [LARGE SCALE GENOMIC DNA]</scope>
    <source>
        <strain evidence="2 3">CIRM-BRFM 1785</strain>
    </source>
</reference>
<proteinExistence type="predicted"/>
<organism evidence="2 3">
    <name type="scientific">Rhodofomes roseus</name>
    <dbReference type="NCBI Taxonomy" id="34475"/>
    <lineage>
        <taxon>Eukaryota</taxon>
        <taxon>Fungi</taxon>
        <taxon>Dikarya</taxon>
        <taxon>Basidiomycota</taxon>
        <taxon>Agaricomycotina</taxon>
        <taxon>Agaricomycetes</taxon>
        <taxon>Polyporales</taxon>
        <taxon>Rhodofomes</taxon>
    </lineage>
</organism>
<protein>
    <submittedName>
        <fullName evidence="2">Uncharacterized protein</fullName>
    </submittedName>
</protein>
<evidence type="ECO:0000313" key="3">
    <source>
        <dbReference type="Proteomes" id="UP000814176"/>
    </source>
</evidence>
<sequence>MFFPQILAVVTCMLAVANQGFAAPIPEQDLTNQLTNGHWRFPGTGGHLQFGVPEPQDASRRTVTDYSDAYYLGFGVAGDSALESPPRRTP</sequence>
<evidence type="ECO:0000313" key="2">
    <source>
        <dbReference type="EMBL" id="KAH9836213.1"/>
    </source>
</evidence>
<keyword evidence="3" id="KW-1185">Reference proteome</keyword>
<dbReference type="GeneID" id="72002162"/>
<evidence type="ECO:0000256" key="1">
    <source>
        <dbReference type="SAM" id="SignalP"/>
    </source>
</evidence>
<dbReference type="EMBL" id="JADCUA010000011">
    <property type="protein sequence ID" value="KAH9836213.1"/>
    <property type="molecule type" value="Genomic_DNA"/>
</dbReference>
<dbReference type="RefSeq" id="XP_047778498.1">
    <property type="nucleotide sequence ID" value="XM_047921430.1"/>
</dbReference>